<feature type="transmembrane region" description="Helical" evidence="7">
    <location>
        <begin position="112"/>
        <end position="132"/>
    </location>
</feature>
<organism evidence="10">
    <name type="scientific">hydrothermal vent metagenome</name>
    <dbReference type="NCBI Taxonomy" id="652676"/>
    <lineage>
        <taxon>unclassified sequences</taxon>
        <taxon>metagenomes</taxon>
        <taxon>ecological metagenomes</taxon>
    </lineage>
</organism>
<dbReference type="InterPro" id="IPR050736">
    <property type="entry name" value="Sensor_HK_Regulatory"/>
</dbReference>
<evidence type="ECO:0000256" key="2">
    <source>
        <dbReference type="ARBA" id="ARBA00012438"/>
    </source>
</evidence>
<dbReference type="PRINTS" id="PR00344">
    <property type="entry name" value="BCTRLSENSOR"/>
</dbReference>
<keyword evidence="7" id="KW-0812">Transmembrane</keyword>
<keyword evidence="7" id="KW-0472">Membrane</keyword>
<dbReference type="CDD" id="cd00082">
    <property type="entry name" value="HisKA"/>
    <property type="match status" value="1"/>
</dbReference>
<dbReference type="Pfam" id="PF00512">
    <property type="entry name" value="HisKA"/>
    <property type="match status" value="1"/>
</dbReference>
<dbReference type="Gene3D" id="1.10.287.130">
    <property type="match status" value="1"/>
</dbReference>
<dbReference type="InterPro" id="IPR003661">
    <property type="entry name" value="HisK_dim/P_dom"/>
</dbReference>
<dbReference type="SMART" id="SM00388">
    <property type="entry name" value="HisKA"/>
    <property type="match status" value="1"/>
</dbReference>
<evidence type="ECO:0000259" key="9">
    <source>
        <dbReference type="PROSITE" id="PS50110"/>
    </source>
</evidence>
<dbReference type="AlphaFoldDB" id="A0A3B0W4V9"/>
<dbReference type="GO" id="GO:0000155">
    <property type="term" value="F:phosphorelay sensor kinase activity"/>
    <property type="evidence" value="ECO:0007669"/>
    <property type="project" value="InterPro"/>
</dbReference>
<comment type="catalytic activity">
    <reaction evidence="1">
        <text>ATP + protein L-histidine = ADP + protein N-phospho-L-histidine.</text>
        <dbReference type="EC" id="2.7.13.3"/>
    </reaction>
</comment>
<dbReference type="PANTHER" id="PTHR43711:SF1">
    <property type="entry name" value="HISTIDINE KINASE 1"/>
    <property type="match status" value="1"/>
</dbReference>
<dbReference type="Gene3D" id="3.40.50.2300">
    <property type="match status" value="1"/>
</dbReference>
<sequence length="578" mass="65632">MDNEQRVKLEKVKLLYQQSPGLLVGLFFAGTAVFLFVLLEGRNVVSNALYFWYAALIVLITIRIVLYQFFQRAKEKLLNVTKWMMLFALMVMFSGLIMGGAILLFLDFSDPVSIVFLTIIIFGTFSGSMGALSNFRFIYCLYGSLTVVPLAILFYLEGNEFAYMSFLLGIFFVAHFFFANNMHKNIEDSIRRKFLNEELIKKLEKQTLIAERANMDKSRFLAATSHDLRQPLHSLSLFLAVLNAKLTTDEQKQILKKSQRSQEILSTQLNSIVEMTQMDAGEILLNPTGFWLKSFLEEIVEEFKLLAHQQNIVLKVRLIDGYVYYDAVLLARVIRNLISNVIKHCPNSTLLVASRKRADRVAIYIIDNGSGISEKDQTNIFSEFFQLNNSERDRNKGLGLGLAIVKRLVELLGVSIELKSQLGKGTCFKLELKQQGLQGALASAPKREEVVDVALDTKRLFIVVVDDDVDILEAMGTILKMWHHEILLAPSLKKLMRALSQERYSVPDLLIVDYRLTEHQTGVDVVNQVRLFFNKEIPAVIISGDTTLGLEALVNIEQTDIFYKPISDQVLKVILSQV</sequence>
<gene>
    <name evidence="10" type="ORF">MNBD_GAMMA04-673</name>
</gene>
<feature type="transmembrane region" description="Helical" evidence="7">
    <location>
        <begin position="139"/>
        <end position="156"/>
    </location>
</feature>
<keyword evidence="6" id="KW-0902">Two-component regulatory system</keyword>
<feature type="transmembrane region" description="Helical" evidence="7">
    <location>
        <begin position="51"/>
        <end position="70"/>
    </location>
</feature>
<dbReference type="InterPro" id="IPR011006">
    <property type="entry name" value="CheY-like_superfamily"/>
</dbReference>
<dbReference type="SMART" id="SM00448">
    <property type="entry name" value="REC"/>
    <property type="match status" value="1"/>
</dbReference>
<evidence type="ECO:0000256" key="5">
    <source>
        <dbReference type="ARBA" id="ARBA00022777"/>
    </source>
</evidence>
<evidence type="ECO:0000256" key="7">
    <source>
        <dbReference type="SAM" id="Phobius"/>
    </source>
</evidence>
<dbReference type="EC" id="2.7.13.3" evidence="2"/>
<dbReference type="Pfam" id="PF00072">
    <property type="entry name" value="Response_reg"/>
    <property type="match status" value="1"/>
</dbReference>
<dbReference type="CDD" id="cd00156">
    <property type="entry name" value="REC"/>
    <property type="match status" value="1"/>
</dbReference>
<evidence type="ECO:0000256" key="4">
    <source>
        <dbReference type="ARBA" id="ARBA00022679"/>
    </source>
</evidence>
<feature type="domain" description="Histidine kinase" evidence="8">
    <location>
        <begin position="223"/>
        <end position="436"/>
    </location>
</feature>
<dbReference type="EMBL" id="UOFB01000202">
    <property type="protein sequence ID" value="VAW47480.1"/>
    <property type="molecule type" value="Genomic_DNA"/>
</dbReference>
<proteinExistence type="predicted"/>
<dbReference type="InterPro" id="IPR036097">
    <property type="entry name" value="HisK_dim/P_sf"/>
</dbReference>
<dbReference type="InterPro" id="IPR003594">
    <property type="entry name" value="HATPase_dom"/>
</dbReference>
<feature type="transmembrane region" description="Helical" evidence="7">
    <location>
        <begin position="162"/>
        <end position="182"/>
    </location>
</feature>
<protein>
    <recommendedName>
        <fullName evidence="2">histidine kinase</fullName>
        <ecNumber evidence="2">2.7.13.3</ecNumber>
    </recommendedName>
</protein>
<dbReference type="PROSITE" id="PS50110">
    <property type="entry name" value="RESPONSE_REGULATORY"/>
    <property type="match status" value="1"/>
</dbReference>
<accession>A0A3B0W4V9</accession>
<dbReference type="InterPro" id="IPR005467">
    <property type="entry name" value="His_kinase_dom"/>
</dbReference>
<dbReference type="PROSITE" id="PS50109">
    <property type="entry name" value="HIS_KIN"/>
    <property type="match status" value="1"/>
</dbReference>
<feature type="transmembrane region" description="Helical" evidence="7">
    <location>
        <begin position="21"/>
        <end position="39"/>
    </location>
</feature>
<feature type="domain" description="Response regulatory" evidence="9">
    <location>
        <begin position="461"/>
        <end position="578"/>
    </location>
</feature>
<evidence type="ECO:0000313" key="10">
    <source>
        <dbReference type="EMBL" id="VAW47480.1"/>
    </source>
</evidence>
<evidence type="ECO:0000256" key="1">
    <source>
        <dbReference type="ARBA" id="ARBA00000085"/>
    </source>
</evidence>
<name>A0A3B0W4V9_9ZZZZ</name>
<keyword evidence="5" id="KW-0418">Kinase</keyword>
<evidence type="ECO:0000256" key="3">
    <source>
        <dbReference type="ARBA" id="ARBA00022553"/>
    </source>
</evidence>
<dbReference type="Pfam" id="PF02518">
    <property type="entry name" value="HATPase_c"/>
    <property type="match status" value="1"/>
</dbReference>
<dbReference type="InterPro" id="IPR036890">
    <property type="entry name" value="HATPase_C_sf"/>
</dbReference>
<dbReference type="PANTHER" id="PTHR43711">
    <property type="entry name" value="TWO-COMPONENT HISTIDINE KINASE"/>
    <property type="match status" value="1"/>
</dbReference>
<dbReference type="SUPFAM" id="SSF52172">
    <property type="entry name" value="CheY-like"/>
    <property type="match status" value="1"/>
</dbReference>
<dbReference type="InterPro" id="IPR004358">
    <property type="entry name" value="Sig_transdc_His_kin-like_C"/>
</dbReference>
<dbReference type="InterPro" id="IPR001789">
    <property type="entry name" value="Sig_transdc_resp-reg_receiver"/>
</dbReference>
<feature type="transmembrane region" description="Helical" evidence="7">
    <location>
        <begin position="82"/>
        <end position="106"/>
    </location>
</feature>
<dbReference type="SUPFAM" id="SSF47384">
    <property type="entry name" value="Homodimeric domain of signal transducing histidine kinase"/>
    <property type="match status" value="1"/>
</dbReference>
<keyword evidence="7" id="KW-1133">Transmembrane helix</keyword>
<dbReference type="Gene3D" id="3.30.565.10">
    <property type="entry name" value="Histidine kinase-like ATPase, C-terminal domain"/>
    <property type="match status" value="1"/>
</dbReference>
<evidence type="ECO:0000256" key="6">
    <source>
        <dbReference type="ARBA" id="ARBA00023012"/>
    </source>
</evidence>
<keyword evidence="3" id="KW-0597">Phosphoprotein</keyword>
<reference evidence="10" key="1">
    <citation type="submission" date="2018-06" db="EMBL/GenBank/DDBJ databases">
        <authorList>
            <person name="Zhirakovskaya E."/>
        </authorList>
    </citation>
    <scope>NUCLEOTIDE SEQUENCE</scope>
</reference>
<evidence type="ECO:0000259" key="8">
    <source>
        <dbReference type="PROSITE" id="PS50109"/>
    </source>
</evidence>
<dbReference type="CDD" id="cd00075">
    <property type="entry name" value="HATPase"/>
    <property type="match status" value="1"/>
</dbReference>
<keyword evidence="4" id="KW-0808">Transferase</keyword>
<dbReference type="SMART" id="SM00387">
    <property type="entry name" value="HATPase_c"/>
    <property type="match status" value="1"/>
</dbReference>
<dbReference type="SUPFAM" id="SSF55874">
    <property type="entry name" value="ATPase domain of HSP90 chaperone/DNA topoisomerase II/histidine kinase"/>
    <property type="match status" value="1"/>
</dbReference>